<keyword evidence="2" id="KW-0472">Membrane</keyword>
<name>A0A8J3GCZ5_9BACT</name>
<dbReference type="AlphaFoldDB" id="A0A8J3GCZ5"/>
<dbReference type="PANTHER" id="PTHR31876:SF26">
    <property type="entry name" value="PROTEIN LIKE COV 2"/>
    <property type="match status" value="1"/>
</dbReference>
<keyword evidence="2" id="KW-0812">Transmembrane</keyword>
<evidence type="ECO:0000256" key="2">
    <source>
        <dbReference type="SAM" id="Phobius"/>
    </source>
</evidence>
<proteinExistence type="predicted"/>
<feature type="transmembrane region" description="Helical" evidence="2">
    <location>
        <begin position="7"/>
        <end position="29"/>
    </location>
</feature>
<dbReference type="InterPro" id="IPR007462">
    <property type="entry name" value="COV1-like"/>
</dbReference>
<organism evidence="3 4">
    <name type="scientific">Cerasicoccus arenae</name>
    <dbReference type="NCBI Taxonomy" id="424488"/>
    <lineage>
        <taxon>Bacteria</taxon>
        <taxon>Pseudomonadati</taxon>
        <taxon>Verrucomicrobiota</taxon>
        <taxon>Opitutia</taxon>
        <taxon>Puniceicoccales</taxon>
        <taxon>Cerasicoccaceae</taxon>
        <taxon>Cerasicoccus</taxon>
    </lineage>
</organism>
<feature type="compositionally biased region" description="Basic and acidic residues" evidence="1">
    <location>
        <begin position="210"/>
        <end position="222"/>
    </location>
</feature>
<keyword evidence="2" id="KW-1133">Transmembrane helix</keyword>
<dbReference type="Proteomes" id="UP000642829">
    <property type="component" value="Unassembled WGS sequence"/>
</dbReference>
<keyword evidence="4" id="KW-1185">Reference proteome</keyword>
<dbReference type="RefSeq" id="WP_189514470.1">
    <property type="nucleotide sequence ID" value="NZ_BMXG01000010.1"/>
</dbReference>
<dbReference type="Pfam" id="PF04367">
    <property type="entry name" value="DUF502"/>
    <property type="match status" value="1"/>
</dbReference>
<sequence length="222" mass="25400">MKRFTRIFLRGLLAILPIFLTLYLVVWSFMFLESSLSGLLQYVLPESMYFPGLGLLVLFSGVFLTGLALSEIHLKQTFQFLEKRFSRLPVIKSIYGICKDFLGYFANHRRRKEFNQVVTVKMPLWDFKLVGFITDEDLARHNERLGEENWVAVYLPMGYQIGGYTLLMDRRHVEPIDMSFEDAMRFILTAGVASRHEGGTAPPFVPESAGEERDSAKAEGVA</sequence>
<evidence type="ECO:0000256" key="1">
    <source>
        <dbReference type="SAM" id="MobiDB-lite"/>
    </source>
</evidence>
<reference evidence="3" key="1">
    <citation type="journal article" date="2014" name="Int. J. Syst. Evol. Microbiol.">
        <title>Complete genome sequence of Corynebacterium casei LMG S-19264T (=DSM 44701T), isolated from a smear-ripened cheese.</title>
        <authorList>
            <consortium name="US DOE Joint Genome Institute (JGI-PGF)"/>
            <person name="Walter F."/>
            <person name="Albersmeier A."/>
            <person name="Kalinowski J."/>
            <person name="Ruckert C."/>
        </authorList>
    </citation>
    <scope>NUCLEOTIDE SEQUENCE</scope>
    <source>
        <strain evidence="3">KCTC 12870</strain>
    </source>
</reference>
<dbReference type="EMBL" id="BMXG01000010">
    <property type="protein sequence ID" value="GHC02637.1"/>
    <property type="molecule type" value="Genomic_DNA"/>
</dbReference>
<feature type="region of interest" description="Disordered" evidence="1">
    <location>
        <begin position="195"/>
        <end position="222"/>
    </location>
</feature>
<protein>
    <submittedName>
        <fullName evidence="3">Membrane protein</fullName>
    </submittedName>
</protein>
<reference evidence="3" key="2">
    <citation type="submission" date="2020-09" db="EMBL/GenBank/DDBJ databases">
        <authorList>
            <person name="Sun Q."/>
            <person name="Kim S."/>
        </authorList>
    </citation>
    <scope>NUCLEOTIDE SEQUENCE</scope>
    <source>
        <strain evidence="3">KCTC 12870</strain>
    </source>
</reference>
<accession>A0A8J3GCZ5</accession>
<evidence type="ECO:0000313" key="4">
    <source>
        <dbReference type="Proteomes" id="UP000642829"/>
    </source>
</evidence>
<evidence type="ECO:0000313" key="3">
    <source>
        <dbReference type="EMBL" id="GHC02637.1"/>
    </source>
</evidence>
<feature type="transmembrane region" description="Helical" evidence="2">
    <location>
        <begin position="49"/>
        <end position="69"/>
    </location>
</feature>
<comment type="caution">
    <text evidence="3">The sequence shown here is derived from an EMBL/GenBank/DDBJ whole genome shotgun (WGS) entry which is preliminary data.</text>
</comment>
<dbReference type="PANTHER" id="PTHR31876">
    <property type="entry name" value="COV-LIKE PROTEIN 1"/>
    <property type="match status" value="1"/>
</dbReference>
<gene>
    <name evidence="3" type="ORF">GCM10007047_19040</name>
</gene>